<dbReference type="PANTHER" id="PTHR43751:SF3">
    <property type="entry name" value="SULFATASE N-TERMINAL DOMAIN-CONTAINING PROTEIN"/>
    <property type="match status" value="1"/>
</dbReference>
<dbReference type="CDD" id="cd16148">
    <property type="entry name" value="sulfatase_like"/>
    <property type="match status" value="1"/>
</dbReference>
<dbReference type="Proteomes" id="UP000452321">
    <property type="component" value="Unassembled WGS sequence"/>
</dbReference>
<feature type="domain" description="Sulfatase N-terminal" evidence="1">
    <location>
        <begin position="10"/>
        <end position="317"/>
    </location>
</feature>
<dbReference type="InterPro" id="IPR017850">
    <property type="entry name" value="Alkaline_phosphatase_core_sf"/>
</dbReference>
<reference evidence="2 3" key="1">
    <citation type="submission" date="2019-11" db="EMBL/GenBank/DDBJ databases">
        <title>Genome sequences of 17 halophilic strains isolated from different environments.</title>
        <authorList>
            <person name="Furrow R.E."/>
        </authorList>
    </citation>
    <scope>NUCLEOTIDE SEQUENCE [LARGE SCALE GENOMIC DNA]</scope>
    <source>
        <strain evidence="2 3">22502_06_Cabo</strain>
    </source>
</reference>
<dbReference type="RefSeq" id="WP_159357986.1">
    <property type="nucleotide sequence ID" value="NZ_WMFC01000003.1"/>
</dbReference>
<dbReference type="SUPFAM" id="SSF53649">
    <property type="entry name" value="Alkaline phosphatase-like"/>
    <property type="match status" value="1"/>
</dbReference>
<protein>
    <submittedName>
        <fullName evidence="2">Sulfatase-like hydrolase/transferase</fullName>
    </submittedName>
</protein>
<keyword evidence="2" id="KW-0378">Hydrolase</keyword>
<organism evidence="2 3">
    <name type="scientific">Halorubrum distributum</name>
    <dbReference type="NCBI Taxonomy" id="29283"/>
    <lineage>
        <taxon>Archaea</taxon>
        <taxon>Methanobacteriati</taxon>
        <taxon>Methanobacteriota</taxon>
        <taxon>Stenosarchaea group</taxon>
        <taxon>Halobacteria</taxon>
        <taxon>Halobacteriales</taxon>
        <taxon>Haloferacaceae</taxon>
        <taxon>Halorubrum</taxon>
        <taxon>Halorubrum distributum group</taxon>
    </lineage>
</organism>
<dbReference type="PANTHER" id="PTHR43751">
    <property type="entry name" value="SULFATASE"/>
    <property type="match status" value="1"/>
</dbReference>
<keyword evidence="2" id="KW-0808">Transferase</keyword>
<evidence type="ECO:0000259" key="1">
    <source>
        <dbReference type="Pfam" id="PF00884"/>
    </source>
</evidence>
<dbReference type="Pfam" id="PF00884">
    <property type="entry name" value="Sulfatase"/>
    <property type="match status" value="1"/>
</dbReference>
<name>A0A6B1IVE3_9EURY</name>
<dbReference type="AlphaFoldDB" id="A0A6B1IVE3"/>
<dbReference type="GO" id="GO:0016740">
    <property type="term" value="F:transferase activity"/>
    <property type="evidence" value="ECO:0007669"/>
    <property type="project" value="UniProtKB-KW"/>
</dbReference>
<proteinExistence type="predicted"/>
<dbReference type="EMBL" id="WMFC01000003">
    <property type="protein sequence ID" value="MYL66706.1"/>
    <property type="molecule type" value="Genomic_DNA"/>
</dbReference>
<dbReference type="InterPro" id="IPR000917">
    <property type="entry name" value="Sulfatase_N"/>
</dbReference>
<comment type="caution">
    <text evidence="2">The sequence shown here is derived from an EMBL/GenBank/DDBJ whole genome shotgun (WGS) entry which is preliminary data.</text>
</comment>
<dbReference type="GO" id="GO:0016787">
    <property type="term" value="F:hydrolase activity"/>
    <property type="evidence" value="ECO:0007669"/>
    <property type="project" value="UniProtKB-KW"/>
</dbReference>
<gene>
    <name evidence="2" type="ORF">GLW30_03050</name>
</gene>
<sequence>MTEQADRRSIVFVTIDSLRADYCGFSGHDRELTPTLDSFAEDGTVFENAVAPGPSTSESVPAIVTGDYPVEREEAAVDIDQRISRIKPHLQARRTIAERLSEIGYETAAFTPNPFTSRYFGYDDGFDHFEDFLDGSRDQIYQRLLKGMKGSDYYLPVRILLNWTQREEAFKPWEAFYDDIIEWADNQNDPYFIWVFLMDVHHPYLSDRETRSQSILKEYFANWELRRKQYDLDPESRTHDWLVQSYEDSIRYMDKCLDQLATDLDDDNPVFVVTGDHGEAFGEHDSYEHHGGAFGQEGEQEYHSFLYEENIHVPLVLGNYDGVDSIEDPVSLSAIPDILESVATDQDITEVADDFAFSKTMDDDKIAVRGRRYKSITTLDSIKVYDLDRGETDPIENDKLSDEFGSFVAGVRNTTEEQGRLSSWSRQFSTKSEEQG</sequence>
<accession>A0A6B1IVE3</accession>
<dbReference type="Gene3D" id="3.40.720.10">
    <property type="entry name" value="Alkaline Phosphatase, subunit A"/>
    <property type="match status" value="1"/>
</dbReference>
<dbReference type="InterPro" id="IPR052701">
    <property type="entry name" value="GAG_Ulvan_Degrading_Sulfatases"/>
</dbReference>
<evidence type="ECO:0000313" key="3">
    <source>
        <dbReference type="Proteomes" id="UP000452321"/>
    </source>
</evidence>
<evidence type="ECO:0000313" key="2">
    <source>
        <dbReference type="EMBL" id="MYL66706.1"/>
    </source>
</evidence>